<accession>A0A2P2P8M0</accession>
<dbReference type="EMBL" id="GGEC01070487">
    <property type="protein sequence ID" value="MBX50971.1"/>
    <property type="molecule type" value="Transcribed_RNA"/>
</dbReference>
<organism evidence="1">
    <name type="scientific">Rhizophora mucronata</name>
    <name type="common">Asiatic mangrove</name>
    <dbReference type="NCBI Taxonomy" id="61149"/>
    <lineage>
        <taxon>Eukaryota</taxon>
        <taxon>Viridiplantae</taxon>
        <taxon>Streptophyta</taxon>
        <taxon>Embryophyta</taxon>
        <taxon>Tracheophyta</taxon>
        <taxon>Spermatophyta</taxon>
        <taxon>Magnoliopsida</taxon>
        <taxon>eudicotyledons</taxon>
        <taxon>Gunneridae</taxon>
        <taxon>Pentapetalae</taxon>
        <taxon>rosids</taxon>
        <taxon>fabids</taxon>
        <taxon>Malpighiales</taxon>
        <taxon>Rhizophoraceae</taxon>
        <taxon>Rhizophora</taxon>
    </lineage>
</organism>
<protein>
    <submittedName>
        <fullName evidence="1">Uncharacterized protein</fullName>
    </submittedName>
</protein>
<dbReference type="AlphaFoldDB" id="A0A2P2P8M0"/>
<proteinExistence type="predicted"/>
<name>A0A2P2P8M0_RHIMU</name>
<evidence type="ECO:0000313" key="1">
    <source>
        <dbReference type="EMBL" id="MBX50971.1"/>
    </source>
</evidence>
<reference evidence="1" key="1">
    <citation type="submission" date="2018-02" db="EMBL/GenBank/DDBJ databases">
        <title>Rhizophora mucronata_Transcriptome.</title>
        <authorList>
            <person name="Meera S.P."/>
            <person name="Sreeshan A."/>
            <person name="Augustine A."/>
        </authorList>
    </citation>
    <scope>NUCLEOTIDE SEQUENCE</scope>
    <source>
        <tissue evidence="1">Leaf</tissue>
    </source>
</reference>
<sequence length="46" mass="5225">MSWQISGCFFFVACNHESICLKPKRTKMACVGVSKLKRTSNHACYL</sequence>